<dbReference type="Pfam" id="PF05024">
    <property type="entry name" value="Gpi1"/>
    <property type="match status" value="1"/>
</dbReference>
<evidence type="ECO:0000313" key="2">
    <source>
        <dbReference type="Proteomes" id="UP000492821"/>
    </source>
</evidence>
<sequence>MSFFLLNTRRTLKYKVTNASVRFFLADFCLGLLLCSTLLTVNWTLILWTCLLDSVGYMEQLLSWIQNTPAGLKLNPELSLVLANFFRYHLHLCRSGSIFNIFSQAIDYLFTVAAYVLSWSKYSVIYLPCVAPFIGGTIFIGLFVDYISLITINLRCFHVYSQRLALVSWTAIRSTFYVFQERKWNPLRRRVDYVELDFRQRLFATLQFLFLVSLLPTIAIYCLVFSGLFIVFEAMCRTLIYGVHRFQFRCCGISNSDNQPIWQFIY</sequence>
<dbReference type="GO" id="GO:0006506">
    <property type="term" value="P:GPI anchor biosynthetic process"/>
    <property type="evidence" value="ECO:0007669"/>
    <property type="project" value="InterPro"/>
</dbReference>
<keyword evidence="1" id="KW-0472">Membrane</keyword>
<dbReference type="PANTHER" id="PTHR21329:SF3">
    <property type="entry name" value="PHOSPHATIDYLINOSITOL N-ACETYLGLUCOSAMINYLTRANSFERASE SUBUNIT Q"/>
    <property type="match status" value="1"/>
</dbReference>
<dbReference type="PANTHER" id="PTHR21329">
    <property type="entry name" value="PHOSPHATIDYLINOSITOL N-ACETYLGLUCOSAMINYLTRANSFERASE SUBUNIT Q-RELATED"/>
    <property type="match status" value="1"/>
</dbReference>
<proteinExistence type="predicted"/>
<feature type="transmembrane region" description="Helical" evidence="1">
    <location>
        <begin position="208"/>
        <end position="232"/>
    </location>
</feature>
<dbReference type="Proteomes" id="UP000492821">
    <property type="component" value="Unassembled WGS sequence"/>
</dbReference>
<reference evidence="3" key="2">
    <citation type="submission" date="2020-10" db="UniProtKB">
        <authorList>
            <consortium name="WormBaseParasite"/>
        </authorList>
    </citation>
    <scope>IDENTIFICATION</scope>
</reference>
<feature type="transmembrane region" description="Helical" evidence="1">
    <location>
        <begin position="21"/>
        <end position="48"/>
    </location>
</feature>
<protein>
    <submittedName>
        <fullName evidence="3">G_PROTEIN_RECEP_F1_2 domain-containing protein</fullName>
    </submittedName>
</protein>
<evidence type="ECO:0000313" key="3">
    <source>
        <dbReference type="WBParaSite" id="Pan_g16013.t1"/>
    </source>
</evidence>
<dbReference type="InterPro" id="IPR007720">
    <property type="entry name" value="PigQ/GPI1"/>
</dbReference>
<reference evidence="2" key="1">
    <citation type="journal article" date="2013" name="Genetics">
        <title>The draft genome and transcriptome of Panagrellus redivivus are shaped by the harsh demands of a free-living lifestyle.</title>
        <authorList>
            <person name="Srinivasan J."/>
            <person name="Dillman A.R."/>
            <person name="Macchietto M.G."/>
            <person name="Heikkinen L."/>
            <person name="Lakso M."/>
            <person name="Fracchia K.M."/>
            <person name="Antoshechkin I."/>
            <person name="Mortazavi A."/>
            <person name="Wong G."/>
            <person name="Sternberg P.W."/>
        </authorList>
    </citation>
    <scope>NUCLEOTIDE SEQUENCE [LARGE SCALE GENOMIC DNA]</scope>
    <source>
        <strain evidence="2">MT8872</strain>
    </source>
</reference>
<dbReference type="AlphaFoldDB" id="A0A7E4V3F5"/>
<accession>A0A7E4V3F5</accession>
<name>A0A7E4V3F5_PANRE</name>
<organism evidence="2 3">
    <name type="scientific">Panagrellus redivivus</name>
    <name type="common">Microworm</name>
    <dbReference type="NCBI Taxonomy" id="6233"/>
    <lineage>
        <taxon>Eukaryota</taxon>
        <taxon>Metazoa</taxon>
        <taxon>Ecdysozoa</taxon>
        <taxon>Nematoda</taxon>
        <taxon>Chromadorea</taxon>
        <taxon>Rhabditida</taxon>
        <taxon>Tylenchina</taxon>
        <taxon>Panagrolaimomorpha</taxon>
        <taxon>Panagrolaimoidea</taxon>
        <taxon>Panagrolaimidae</taxon>
        <taxon>Panagrellus</taxon>
    </lineage>
</organism>
<keyword evidence="1" id="KW-0812">Transmembrane</keyword>
<feature type="transmembrane region" description="Helical" evidence="1">
    <location>
        <begin position="124"/>
        <end position="148"/>
    </location>
</feature>
<evidence type="ECO:0000256" key="1">
    <source>
        <dbReference type="SAM" id="Phobius"/>
    </source>
</evidence>
<keyword evidence="1" id="KW-1133">Transmembrane helix</keyword>
<keyword evidence="2" id="KW-1185">Reference proteome</keyword>
<feature type="transmembrane region" description="Helical" evidence="1">
    <location>
        <begin position="98"/>
        <end position="117"/>
    </location>
</feature>
<dbReference type="WBParaSite" id="Pan_g16013.t1">
    <property type="protein sequence ID" value="Pan_g16013.t1"/>
    <property type="gene ID" value="Pan_g16013"/>
</dbReference>
<dbReference type="GO" id="GO:0016020">
    <property type="term" value="C:membrane"/>
    <property type="evidence" value="ECO:0007669"/>
    <property type="project" value="InterPro"/>
</dbReference>
<dbReference type="GO" id="GO:0005783">
    <property type="term" value="C:endoplasmic reticulum"/>
    <property type="evidence" value="ECO:0007669"/>
    <property type="project" value="TreeGrafter"/>
</dbReference>